<protein>
    <recommendedName>
        <fullName evidence="1">Putative membrane protein insertion efficiency factor</fullName>
    </recommendedName>
</protein>
<dbReference type="Pfam" id="PF01809">
    <property type="entry name" value="YidD"/>
    <property type="match status" value="1"/>
</dbReference>
<sequence>MATSYSFGSKILIVLIRFYQIAISPLIGPRCRFTPTCSAYGIEALKNYGALKGCWLTAKRVLKCHPLNKGGYDPVPPKITNKKENK</sequence>
<proteinExistence type="inferred from homology"/>
<dbReference type="HAMAP" id="MF_00386">
    <property type="entry name" value="UPF0161_YidD"/>
    <property type="match status" value="1"/>
</dbReference>
<comment type="similarity">
    <text evidence="1">Belongs to the UPF0161 family.</text>
</comment>
<dbReference type="PANTHER" id="PTHR33383:SF1">
    <property type="entry name" value="MEMBRANE PROTEIN INSERTION EFFICIENCY FACTOR-RELATED"/>
    <property type="match status" value="1"/>
</dbReference>
<keyword evidence="1" id="KW-1003">Cell membrane</keyword>
<accession>A0ABW3I8M3</accession>
<evidence type="ECO:0000256" key="1">
    <source>
        <dbReference type="HAMAP-Rule" id="MF_00386"/>
    </source>
</evidence>
<name>A0ABW3I8M3_9PAST</name>
<organism evidence="2 3">
    <name type="scientific">Seminibacterium arietis</name>
    <dbReference type="NCBI Taxonomy" id="1173502"/>
    <lineage>
        <taxon>Bacteria</taxon>
        <taxon>Pseudomonadati</taxon>
        <taxon>Pseudomonadota</taxon>
        <taxon>Gammaproteobacteria</taxon>
        <taxon>Pasteurellales</taxon>
        <taxon>Pasteurellaceae</taxon>
        <taxon>Seminibacterium</taxon>
    </lineage>
</organism>
<evidence type="ECO:0000313" key="2">
    <source>
        <dbReference type="EMBL" id="MFD0966176.1"/>
    </source>
</evidence>
<comment type="subcellular location">
    <subcellularLocation>
        <location evidence="1">Cell membrane</location>
        <topology evidence="1">Peripheral membrane protein</topology>
        <orientation evidence="1">Cytoplasmic side</orientation>
    </subcellularLocation>
</comment>
<dbReference type="RefSeq" id="WP_380820006.1">
    <property type="nucleotide sequence ID" value="NZ_JBHTJN010000009.1"/>
</dbReference>
<keyword evidence="1" id="KW-0472">Membrane</keyword>
<dbReference type="Proteomes" id="UP001596996">
    <property type="component" value="Unassembled WGS sequence"/>
</dbReference>
<dbReference type="EMBL" id="JBHTJN010000009">
    <property type="protein sequence ID" value="MFD0966176.1"/>
    <property type="molecule type" value="Genomic_DNA"/>
</dbReference>
<dbReference type="InterPro" id="IPR002696">
    <property type="entry name" value="Membr_insert_effic_factor_YidD"/>
</dbReference>
<reference evidence="3" key="1">
    <citation type="journal article" date="2019" name="Int. J. Syst. Evol. Microbiol.">
        <title>The Global Catalogue of Microorganisms (GCM) 10K type strain sequencing project: providing services to taxonomists for standard genome sequencing and annotation.</title>
        <authorList>
            <consortium name="The Broad Institute Genomics Platform"/>
            <consortium name="The Broad Institute Genome Sequencing Center for Infectious Disease"/>
            <person name="Wu L."/>
            <person name="Ma J."/>
        </authorList>
    </citation>
    <scope>NUCLEOTIDE SEQUENCE [LARGE SCALE GENOMIC DNA]</scope>
    <source>
        <strain evidence="3">CCUG 61707</strain>
    </source>
</reference>
<dbReference type="PANTHER" id="PTHR33383">
    <property type="entry name" value="MEMBRANE PROTEIN INSERTION EFFICIENCY FACTOR-RELATED"/>
    <property type="match status" value="1"/>
</dbReference>
<evidence type="ECO:0000313" key="3">
    <source>
        <dbReference type="Proteomes" id="UP001596996"/>
    </source>
</evidence>
<comment type="caution">
    <text evidence="2">The sequence shown here is derived from an EMBL/GenBank/DDBJ whole genome shotgun (WGS) entry which is preliminary data.</text>
</comment>
<dbReference type="NCBIfam" id="TIGR00278">
    <property type="entry name" value="membrane protein insertion efficiency factor YidD"/>
    <property type="match status" value="1"/>
</dbReference>
<gene>
    <name evidence="2" type="primary">yidD</name>
    <name evidence="2" type="ORF">ACFQ02_04820</name>
</gene>
<keyword evidence="3" id="KW-1185">Reference proteome</keyword>
<dbReference type="SMART" id="SM01234">
    <property type="entry name" value="Haemolytic"/>
    <property type="match status" value="1"/>
</dbReference>
<comment type="function">
    <text evidence="1">Could be involved in insertion of integral membrane proteins into the membrane.</text>
</comment>